<evidence type="ECO:0000256" key="3">
    <source>
        <dbReference type="RuleBase" id="RU003694"/>
    </source>
</evidence>
<dbReference type="InterPro" id="IPR016039">
    <property type="entry name" value="Thiolase-like"/>
</dbReference>
<accession>A0A3R9LBL0</accession>
<dbReference type="PANTHER" id="PTHR11712">
    <property type="entry name" value="POLYKETIDE SYNTHASE-RELATED"/>
    <property type="match status" value="1"/>
</dbReference>
<dbReference type="EC" id="2.3.1.179" evidence="5"/>
<gene>
    <name evidence="5" type="primary">fabF_2</name>
    <name evidence="5" type="ORF">D8805_09540</name>
</gene>
<evidence type="ECO:0000256" key="1">
    <source>
        <dbReference type="ARBA" id="ARBA00008467"/>
    </source>
</evidence>
<sequence length="399" mass="43081">MEKRIVITGIGVLAANGSGKDAFFENSKHGISGLKKATLFDSTKFRTEFVGEIDNPDFPYLTNTPQEKERIIYIMEQAIEEAYEDANLTPEIVSSYKEKSYLTFATSLAANGRIIGHVKDTRNGILQSEWLTQIPSFVPWIKDKCGILGGCYVTMAACAAGTTAAGMAYDLIKSGKADLVICGGADPLTEFSCLGFNVLKSLSSSLCKPFDNDRDGINIGEGGAFFVIETLESAIQRNAKIYAEIFGYGINNDAYHITSPSPFGEGAIASMGMALSNTLITPTDITYINSHGTGTKLNDAMEIYAIENFFGETDVYVSTNKSMIGHCLAAAGAIELASTLLTIDQDYIIPNVRLKDEMGRADSINLPTDGINKKIDFALSNSYAFAGNTASILLGKFYE</sequence>
<dbReference type="InterPro" id="IPR014031">
    <property type="entry name" value="Ketoacyl_synth_C"/>
</dbReference>
<dbReference type="RefSeq" id="WP_125417117.1">
    <property type="nucleotide sequence ID" value="NZ_RJPH01000030.1"/>
</dbReference>
<dbReference type="SMART" id="SM00825">
    <property type="entry name" value="PKS_KS"/>
    <property type="match status" value="1"/>
</dbReference>
<dbReference type="Proteomes" id="UP000278274">
    <property type="component" value="Unassembled WGS sequence"/>
</dbReference>
<dbReference type="PANTHER" id="PTHR11712:SF336">
    <property type="entry name" value="3-OXOACYL-[ACYL-CARRIER-PROTEIN] SYNTHASE, MITOCHONDRIAL"/>
    <property type="match status" value="1"/>
</dbReference>
<evidence type="ECO:0000313" key="5">
    <source>
        <dbReference type="EMBL" id="RSJ65532.1"/>
    </source>
</evidence>
<evidence type="ECO:0000256" key="2">
    <source>
        <dbReference type="ARBA" id="ARBA00022679"/>
    </source>
</evidence>
<dbReference type="CDD" id="cd00834">
    <property type="entry name" value="KAS_I_II"/>
    <property type="match status" value="1"/>
</dbReference>
<comment type="caution">
    <text evidence="5">The sequence shown here is derived from an EMBL/GenBank/DDBJ whole genome shotgun (WGS) entry which is preliminary data.</text>
</comment>
<dbReference type="Pfam" id="PF00109">
    <property type="entry name" value="ketoacyl-synt"/>
    <property type="match status" value="1"/>
</dbReference>
<organism evidence="5 6">
    <name type="scientific">Streptococcus oralis subsp. dentisani</name>
    <dbReference type="NCBI Taxonomy" id="1458253"/>
    <lineage>
        <taxon>Bacteria</taxon>
        <taxon>Bacillati</taxon>
        <taxon>Bacillota</taxon>
        <taxon>Bacilli</taxon>
        <taxon>Lactobacillales</taxon>
        <taxon>Streptococcaceae</taxon>
        <taxon>Streptococcus</taxon>
    </lineage>
</organism>
<name>A0A3R9LBL0_STROR</name>
<evidence type="ECO:0000313" key="6">
    <source>
        <dbReference type="Proteomes" id="UP000278274"/>
    </source>
</evidence>
<protein>
    <submittedName>
        <fullName evidence="5">3-oxoacyl-[acyl-carrier-protein] synthase 2</fullName>
        <ecNumber evidence="5">2.3.1.179</ecNumber>
    </submittedName>
</protein>
<dbReference type="SUPFAM" id="SSF53901">
    <property type="entry name" value="Thiolase-like"/>
    <property type="match status" value="2"/>
</dbReference>
<proteinExistence type="inferred from homology"/>
<dbReference type="GO" id="GO:0006633">
    <property type="term" value="P:fatty acid biosynthetic process"/>
    <property type="evidence" value="ECO:0007669"/>
    <property type="project" value="TreeGrafter"/>
</dbReference>
<dbReference type="AlphaFoldDB" id="A0A3R9LBL0"/>
<dbReference type="InterPro" id="IPR014030">
    <property type="entry name" value="Ketoacyl_synth_N"/>
</dbReference>
<comment type="similarity">
    <text evidence="1 3">Belongs to the thiolase-like superfamily. Beta-ketoacyl-ACP synthases family.</text>
</comment>
<dbReference type="Pfam" id="PF02801">
    <property type="entry name" value="Ketoacyl-synt_C"/>
    <property type="match status" value="1"/>
</dbReference>
<dbReference type="GO" id="GO:0004315">
    <property type="term" value="F:3-oxoacyl-[acyl-carrier-protein] synthase activity"/>
    <property type="evidence" value="ECO:0007669"/>
    <property type="project" value="UniProtKB-EC"/>
</dbReference>
<dbReference type="EMBL" id="RJPH01000030">
    <property type="protein sequence ID" value="RSJ65532.1"/>
    <property type="molecule type" value="Genomic_DNA"/>
</dbReference>
<feature type="domain" description="Ketosynthase family 3 (KS3)" evidence="4">
    <location>
        <begin position="2"/>
        <end position="396"/>
    </location>
</feature>
<keyword evidence="5" id="KW-0012">Acyltransferase</keyword>
<reference evidence="5 6" key="1">
    <citation type="submission" date="2018-11" db="EMBL/GenBank/DDBJ databases">
        <title>Species Designations Belie Phenotypic and Genotypic Heterogeneity in Oral Streptococci.</title>
        <authorList>
            <person name="Velsko I."/>
        </authorList>
    </citation>
    <scope>NUCLEOTIDE SEQUENCE [LARGE SCALE GENOMIC DNA]</scope>
    <source>
        <strain evidence="5 6">BCA2</strain>
    </source>
</reference>
<keyword evidence="2 3" id="KW-0808">Transferase</keyword>
<dbReference type="PROSITE" id="PS52004">
    <property type="entry name" value="KS3_2"/>
    <property type="match status" value="1"/>
</dbReference>
<dbReference type="InterPro" id="IPR020841">
    <property type="entry name" value="PKS_Beta-ketoAc_synthase_dom"/>
</dbReference>
<evidence type="ECO:0000259" key="4">
    <source>
        <dbReference type="PROSITE" id="PS52004"/>
    </source>
</evidence>
<dbReference type="Gene3D" id="3.40.47.10">
    <property type="match status" value="1"/>
</dbReference>
<dbReference type="InterPro" id="IPR000794">
    <property type="entry name" value="Beta-ketoacyl_synthase"/>
</dbReference>